<evidence type="ECO:0000256" key="5">
    <source>
        <dbReference type="ARBA" id="ARBA00022777"/>
    </source>
</evidence>
<protein>
    <recommendedName>
        <fullName evidence="1">non-specific serine/threonine protein kinase</fullName>
        <ecNumber evidence="1">2.7.11.1</ecNumber>
    </recommendedName>
</protein>
<reference evidence="10" key="1">
    <citation type="submission" date="2023-07" db="EMBL/GenBank/DDBJ databases">
        <title>draft genome sequence of fig (Ficus carica).</title>
        <authorList>
            <person name="Takahashi T."/>
            <person name="Nishimura K."/>
        </authorList>
    </citation>
    <scope>NUCLEOTIDE SEQUENCE</scope>
</reference>
<dbReference type="EMBL" id="BTGU01000029">
    <property type="protein sequence ID" value="GMN49038.1"/>
    <property type="molecule type" value="Genomic_DNA"/>
</dbReference>
<comment type="catalytic activity">
    <reaction evidence="7">
        <text>L-threonyl-[protein] + ATP = O-phospho-L-threonyl-[protein] + ADP + H(+)</text>
        <dbReference type="Rhea" id="RHEA:46608"/>
        <dbReference type="Rhea" id="RHEA-COMP:11060"/>
        <dbReference type="Rhea" id="RHEA-COMP:11605"/>
        <dbReference type="ChEBI" id="CHEBI:15378"/>
        <dbReference type="ChEBI" id="CHEBI:30013"/>
        <dbReference type="ChEBI" id="CHEBI:30616"/>
        <dbReference type="ChEBI" id="CHEBI:61977"/>
        <dbReference type="ChEBI" id="CHEBI:456216"/>
        <dbReference type="EC" id="2.7.11.1"/>
    </reaction>
</comment>
<keyword evidence="5" id="KW-0418">Kinase</keyword>
<comment type="catalytic activity">
    <reaction evidence="8">
        <text>L-seryl-[protein] + ATP = O-phospho-L-seryl-[protein] + ADP + H(+)</text>
        <dbReference type="Rhea" id="RHEA:17989"/>
        <dbReference type="Rhea" id="RHEA-COMP:9863"/>
        <dbReference type="Rhea" id="RHEA-COMP:11604"/>
        <dbReference type="ChEBI" id="CHEBI:15378"/>
        <dbReference type="ChEBI" id="CHEBI:29999"/>
        <dbReference type="ChEBI" id="CHEBI:30616"/>
        <dbReference type="ChEBI" id="CHEBI:83421"/>
        <dbReference type="ChEBI" id="CHEBI:456216"/>
        <dbReference type="EC" id="2.7.11.1"/>
    </reaction>
</comment>
<dbReference type="Gene3D" id="1.10.510.10">
    <property type="entry name" value="Transferase(Phosphotransferase) domain 1"/>
    <property type="match status" value="1"/>
</dbReference>
<dbReference type="SUPFAM" id="SSF56112">
    <property type="entry name" value="Protein kinase-like (PK-like)"/>
    <property type="match status" value="1"/>
</dbReference>
<evidence type="ECO:0000259" key="9">
    <source>
        <dbReference type="PROSITE" id="PS50011"/>
    </source>
</evidence>
<evidence type="ECO:0000313" key="11">
    <source>
        <dbReference type="Proteomes" id="UP001187192"/>
    </source>
</evidence>
<dbReference type="Pfam" id="PF00069">
    <property type="entry name" value="Pkinase"/>
    <property type="match status" value="1"/>
</dbReference>
<evidence type="ECO:0000256" key="7">
    <source>
        <dbReference type="ARBA" id="ARBA00047899"/>
    </source>
</evidence>
<keyword evidence="6" id="KW-0067">ATP-binding</keyword>
<keyword evidence="3" id="KW-0808">Transferase</keyword>
<dbReference type="AlphaFoldDB" id="A0AA88A6L4"/>
<keyword evidence="2" id="KW-0723">Serine/threonine-protein kinase</keyword>
<dbReference type="PROSITE" id="PS00109">
    <property type="entry name" value="PROTEIN_KINASE_TYR"/>
    <property type="match status" value="1"/>
</dbReference>
<keyword evidence="4" id="KW-0547">Nucleotide-binding</keyword>
<evidence type="ECO:0000256" key="8">
    <source>
        <dbReference type="ARBA" id="ARBA00048679"/>
    </source>
</evidence>
<evidence type="ECO:0000256" key="4">
    <source>
        <dbReference type="ARBA" id="ARBA00022741"/>
    </source>
</evidence>
<dbReference type="InterPro" id="IPR000719">
    <property type="entry name" value="Prot_kinase_dom"/>
</dbReference>
<dbReference type="InterPro" id="IPR008266">
    <property type="entry name" value="Tyr_kinase_AS"/>
</dbReference>
<dbReference type="GO" id="GO:0004674">
    <property type="term" value="F:protein serine/threonine kinase activity"/>
    <property type="evidence" value="ECO:0007669"/>
    <property type="project" value="UniProtKB-KW"/>
</dbReference>
<evidence type="ECO:0000256" key="3">
    <source>
        <dbReference type="ARBA" id="ARBA00022679"/>
    </source>
</evidence>
<dbReference type="PROSITE" id="PS50011">
    <property type="entry name" value="PROTEIN_KINASE_DOM"/>
    <property type="match status" value="1"/>
</dbReference>
<dbReference type="Proteomes" id="UP001187192">
    <property type="component" value="Unassembled WGS sequence"/>
</dbReference>
<dbReference type="InterPro" id="IPR011009">
    <property type="entry name" value="Kinase-like_dom_sf"/>
</dbReference>
<accession>A0AA88A6L4</accession>
<dbReference type="PANTHER" id="PTHR48005">
    <property type="entry name" value="LEUCINE RICH REPEAT KINASE 2"/>
    <property type="match status" value="1"/>
</dbReference>
<feature type="domain" description="Protein kinase" evidence="9">
    <location>
        <begin position="1"/>
        <end position="111"/>
    </location>
</feature>
<evidence type="ECO:0000313" key="10">
    <source>
        <dbReference type="EMBL" id="GMN49038.1"/>
    </source>
</evidence>
<dbReference type="PANTHER" id="PTHR48005:SF44">
    <property type="entry name" value="MDIS1-INTERACTING RECEPTOR LIKE KINASE 2-LIKE ISOFORM X1"/>
    <property type="match status" value="1"/>
</dbReference>
<dbReference type="InterPro" id="IPR051420">
    <property type="entry name" value="Ser_Thr_Kinases_DiverseReg"/>
</dbReference>
<dbReference type="EC" id="2.7.11.1" evidence="1"/>
<evidence type="ECO:0000256" key="1">
    <source>
        <dbReference type="ARBA" id="ARBA00012513"/>
    </source>
</evidence>
<sequence length="111" mass="12207">MHHIQKGLAHALAYLHHDCSPAIVHGDVSVNNVLLEWDFKPKLSDFGTARLLSPDSSNWSNVAGSYGHMAPELAQTMRVTDKTDVYSFGVVALEVMMGRHSREMLESLSGS</sequence>
<dbReference type="GO" id="GO:0005524">
    <property type="term" value="F:ATP binding"/>
    <property type="evidence" value="ECO:0007669"/>
    <property type="project" value="UniProtKB-KW"/>
</dbReference>
<proteinExistence type="predicted"/>
<comment type="caution">
    <text evidence="10">The sequence shown here is derived from an EMBL/GenBank/DDBJ whole genome shotgun (WGS) entry which is preliminary data.</text>
</comment>
<gene>
    <name evidence="10" type="ORF">TIFTF001_018210</name>
</gene>
<evidence type="ECO:0000256" key="2">
    <source>
        <dbReference type="ARBA" id="ARBA00022527"/>
    </source>
</evidence>
<organism evidence="10 11">
    <name type="scientific">Ficus carica</name>
    <name type="common">Common fig</name>
    <dbReference type="NCBI Taxonomy" id="3494"/>
    <lineage>
        <taxon>Eukaryota</taxon>
        <taxon>Viridiplantae</taxon>
        <taxon>Streptophyta</taxon>
        <taxon>Embryophyta</taxon>
        <taxon>Tracheophyta</taxon>
        <taxon>Spermatophyta</taxon>
        <taxon>Magnoliopsida</taxon>
        <taxon>eudicotyledons</taxon>
        <taxon>Gunneridae</taxon>
        <taxon>Pentapetalae</taxon>
        <taxon>rosids</taxon>
        <taxon>fabids</taxon>
        <taxon>Rosales</taxon>
        <taxon>Moraceae</taxon>
        <taxon>Ficeae</taxon>
        <taxon>Ficus</taxon>
    </lineage>
</organism>
<name>A0AA88A6L4_FICCA</name>
<evidence type="ECO:0000256" key="6">
    <source>
        <dbReference type="ARBA" id="ARBA00022840"/>
    </source>
</evidence>
<keyword evidence="11" id="KW-1185">Reference proteome</keyword>